<name>A0A101LUY9_PICGL</name>
<organism evidence="2">
    <name type="scientific">Picea glauca</name>
    <name type="common">White spruce</name>
    <name type="synonym">Pinus glauca</name>
    <dbReference type="NCBI Taxonomy" id="3330"/>
    <lineage>
        <taxon>Eukaryota</taxon>
        <taxon>Viridiplantae</taxon>
        <taxon>Streptophyta</taxon>
        <taxon>Embryophyta</taxon>
        <taxon>Tracheophyta</taxon>
        <taxon>Spermatophyta</taxon>
        <taxon>Pinopsida</taxon>
        <taxon>Pinidae</taxon>
        <taxon>Conifers I</taxon>
        <taxon>Pinales</taxon>
        <taxon>Pinaceae</taxon>
        <taxon>Picea</taxon>
    </lineage>
</organism>
<comment type="caution">
    <text evidence="2">The sequence shown here is derived from an EMBL/GenBank/DDBJ whole genome shotgun (WGS) entry which is preliminary data.</text>
</comment>
<feature type="region of interest" description="Disordered" evidence="1">
    <location>
        <begin position="1"/>
        <end position="54"/>
    </location>
</feature>
<reference evidence="2" key="1">
    <citation type="journal article" date="2015" name="Genome Biol. Evol.">
        <title>Organellar Genomes of White Spruce (Picea glauca): Assembly and Annotation.</title>
        <authorList>
            <person name="Jackman S.D."/>
            <person name="Warren R.L."/>
            <person name="Gibb E.A."/>
            <person name="Vandervalk B.P."/>
            <person name="Mohamadi H."/>
            <person name="Chu J."/>
            <person name="Raymond A."/>
            <person name="Pleasance S."/>
            <person name="Coope R."/>
            <person name="Wildung M.R."/>
            <person name="Ritland C.E."/>
            <person name="Bousquet J."/>
            <person name="Jones S.J."/>
            <person name="Bohlmann J."/>
            <person name="Birol I."/>
        </authorList>
    </citation>
    <scope>NUCLEOTIDE SEQUENCE [LARGE SCALE GENOMIC DNA]</scope>
    <source>
        <tissue evidence="2">Flushing bud</tissue>
    </source>
</reference>
<keyword evidence="2" id="KW-0496">Mitochondrion</keyword>
<evidence type="ECO:0000313" key="2">
    <source>
        <dbReference type="EMBL" id="KUM45810.1"/>
    </source>
</evidence>
<gene>
    <name evidence="2" type="ORF">ABT39_MTgene2378</name>
</gene>
<dbReference type="AlphaFoldDB" id="A0A101LUY9"/>
<geneLocation type="mitochondrion" evidence="2"/>
<dbReference type="EMBL" id="LKAM01000016">
    <property type="protein sequence ID" value="KUM45810.1"/>
    <property type="molecule type" value="Genomic_DNA"/>
</dbReference>
<sequence length="78" mass="8631">MLATPEAGGTYQSHPSQSKRKTIYRGRTYPHGGSVSGSQTPANGHLKRMEPIRGEPKGLSRTYLVVSWVTNQTKVLYQ</sequence>
<evidence type="ECO:0000256" key="1">
    <source>
        <dbReference type="SAM" id="MobiDB-lite"/>
    </source>
</evidence>
<accession>A0A101LUY9</accession>
<protein>
    <submittedName>
        <fullName evidence="2">Uncharacterized protein</fullName>
    </submittedName>
</protein>
<proteinExistence type="predicted"/>